<protein>
    <submittedName>
        <fullName evidence="2">3-beta hydroxysteroid dehydrogenase/isomerase family protein</fullName>
    </submittedName>
</protein>
<dbReference type="Proteomes" id="UP000002709">
    <property type="component" value="Chromosome"/>
</dbReference>
<dbReference type="Gene3D" id="3.40.50.720">
    <property type="entry name" value="NAD(P)-binding Rossmann-like Domain"/>
    <property type="match status" value="1"/>
</dbReference>
<evidence type="ECO:0000313" key="3">
    <source>
        <dbReference type="Proteomes" id="UP000002709"/>
    </source>
</evidence>
<evidence type="ECO:0000259" key="1">
    <source>
        <dbReference type="Pfam" id="PF01370"/>
    </source>
</evidence>
<dbReference type="AlphaFoldDB" id="Q3B461"/>
<name>Q3B461_CHLL3</name>
<evidence type="ECO:0000313" key="2">
    <source>
        <dbReference type="EMBL" id="ABB23870.1"/>
    </source>
</evidence>
<keyword evidence="2" id="KW-0413">Isomerase</keyword>
<reference evidence="3" key="1">
    <citation type="submission" date="2005-08" db="EMBL/GenBank/DDBJ databases">
        <title>Complete sequence of Pelodictyon luteolum DSM 273.</title>
        <authorList>
            <consortium name="US DOE Joint Genome Institute"/>
            <person name="Copeland A."/>
            <person name="Lucas S."/>
            <person name="Lapidus A."/>
            <person name="Barry K."/>
            <person name="Detter J.C."/>
            <person name="Glavina T."/>
            <person name="Hammon N."/>
            <person name="Israni S."/>
            <person name="Pitluck S."/>
            <person name="Bryant D."/>
            <person name="Schmutz J."/>
            <person name="Larimer F."/>
            <person name="Land M."/>
            <person name="Kyrpides N."/>
            <person name="Ivanova N."/>
            <person name="Richardson P."/>
        </authorList>
    </citation>
    <scope>NUCLEOTIDE SEQUENCE [LARGE SCALE GENOMIC DNA]</scope>
    <source>
        <strain evidence="3">DSM 273 / BCRC 81028 / 2530</strain>
    </source>
</reference>
<dbReference type="InterPro" id="IPR051783">
    <property type="entry name" value="NAD(P)-dependent_oxidoreduct"/>
</dbReference>
<dbReference type="GO" id="GO:0005737">
    <property type="term" value="C:cytoplasm"/>
    <property type="evidence" value="ECO:0007669"/>
    <property type="project" value="TreeGrafter"/>
</dbReference>
<dbReference type="eggNOG" id="COG0451">
    <property type="taxonomic scope" value="Bacteria"/>
</dbReference>
<dbReference type="Pfam" id="PF01370">
    <property type="entry name" value="Epimerase"/>
    <property type="match status" value="1"/>
</dbReference>
<keyword evidence="3" id="KW-1185">Reference proteome</keyword>
<dbReference type="CDD" id="cd05228">
    <property type="entry name" value="AR_FR_like_1_SDR_e"/>
    <property type="match status" value="1"/>
</dbReference>
<dbReference type="InterPro" id="IPR036291">
    <property type="entry name" value="NAD(P)-bd_dom_sf"/>
</dbReference>
<gene>
    <name evidence="2" type="ordered locus">Plut_1008</name>
</gene>
<dbReference type="GO" id="GO:0016853">
    <property type="term" value="F:isomerase activity"/>
    <property type="evidence" value="ECO:0007669"/>
    <property type="project" value="UniProtKB-KW"/>
</dbReference>
<dbReference type="KEGG" id="plt:Plut_1008"/>
<sequence>MIDKTYTVNKKILVTGATGFIGSRLVIKLASTADDVAILVRKSSDLSSLSGVLDRIRIIHGDITDKASLLTAMQGIDQVYHSAGLTYMGDRKNDLLYRINVDGTRNILDAAMAAGVKRVVHVSSITAVGIAGKNRPVDETTPWNFDAISLEYARTKHLGELAVAEAVKKGLDCVIVNPAFVFGAGDINFNAGRIIKDVYNRRLPFYPLGGICVVDVDIVAETIMAAMEKGRTGERYIIGGDNVTYHQLADTISRVTGAPRVRFPLPFFLAKVLKSLLDRKKDRNSISKLFNMSMFRVASEFLFYRSDKAARELGMRYAPHEESIRSAFEWYRDRKMLG</sequence>
<dbReference type="InterPro" id="IPR001509">
    <property type="entry name" value="Epimerase_deHydtase"/>
</dbReference>
<dbReference type="EMBL" id="CP000096">
    <property type="protein sequence ID" value="ABB23870.1"/>
    <property type="molecule type" value="Genomic_DNA"/>
</dbReference>
<dbReference type="SUPFAM" id="SSF51735">
    <property type="entry name" value="NAD(P)-binding Rossmann-fold domains"/>
    <property type="match status" value="1"/>
</dbReference>
<dbReference type="STRING" id="319225.Plut_1008"/>
<organism evidence="2 3">
    <name type="scientific">Chlorobium luteolum (strain DSM 273 / BCRC 81028 / 2530)</name>
    <name type="common">Pelodictyon luteolum</name>
    <dbReference type="NCBI Taxonomy" id="319225"/>
    <lineage>
        <taxon>Bacteria</taxon>
        <taxon>Pseudomonadati</taxon>
        <taxon>Chlorobiota</taxon>
        <taxon>Chlorobiia</taxon>
        <taxon>Chlorobiales</taxon>
        <taxon>Chlorobiaceae</taxon>
        <taxon>Chlorobium/Pelodictyon group</taxon>
        <taxon>Pelodictyon</taxon>
    </lineage>
</organism>
<dbReference type="PANTHER" id="PTHR48079">
    <property type="entry name" value="PROTEIN YEEZ"/>
    <property type="match status" value="1"/>
</dbReference>
<dbReference type="PANTHER" id="PTHR48079:SF6">
    <property type="entry name" value="NAD(P)-BINDING DOMAIN-CONTAINING PROTEIN-RELATED"/>
    <property type="match status" value="1"/>
</dbReference>
<proteinExistence type="predicted"/>
<dbReference type="HOGENOM" id="CLU_007383_6_0_10"/>
<accession>Q3B461</accession>
<dbReference type="GO" id="GO:0004029">
    <property type="term" value="F:aldehyde dehydrogenase (NAD+) activity"/>
    <property type="evidence" value="ECO:0007669"/>
    <property type="project" value="TreeGrafter"/>
</dbReference>
<feature type="domain" description="NAD-dependent epimerase/dehydratase" evidence="1">
    <location>
        <begin position="12"/>
        <end position="239"/>
    </location>
</feature>